<organism evidence="1 2">
    <name type="scientific">Paeniglutamicibacter antarcticus</name>
    <dbReference type="NCBI Taxonomy" id="494023"/>
    <lineage>
        <taxon>Bacteria</taxon>
        <taxon>Bacillati</taxon>
        <taxon>Actinomycetota</taxon>
        <taxon>Actinomycetes</taxon>
        <taxon>Micrococcales</taxon>
        <taxon>Micrococcaceae</taxon>
        <taxon>Paeniglutamicibacter</taxon>
    </lineage>
</organism>
<dbReference type="Proteomes" id="UP001501257">
    <property type="component" value="Unassembled WGS sequence"/>
</dbReference>
<protein>
    <submittedName>
        <fullName evidence="1">Uncharacterized protein</fullName>
    </submittedName>
</protein>
<evidence type="ECO:0000313" key="1">
    <source>
        <dbReference type="EMBL" id="GAA5228499.1"/>
    </source>
</evidence>
<dbReference type="SUPFAM" id="SSF56024">
    <property type="entry name" value="Phospholipase D/nuclease"/>
    <property type="match status" value="1"/>
</dbReference>
<gene>
    <name evidence="1" type="ORF">GCM10025778_30370</name>
</gene>
<dbReference type="EMBL" id="BAABLK010000069">
    <property type="protein sequence ID" value="GAA5228499.1"/>
    <property type="molecule type" value="Genomic_DNA"/>
</dbReference>
<sequence>MMMRHSTKRASITSAYLVPDESIPLAILSTAARGVLVELFVSEIGDPAIAYHAQRSYHEP</sequence>
<name>A0ABP9TNY7_9MICC</name>
<comment type="caution">
    <text evidence="1">The sequence shown here is derived from an EMBL/GenBank/DDBJ whole genome shotgun (WGS) entry which is preliminary data.</text>
</comment>
<keyword evidence="2" id="KW-1185">Reference proteome</keyword>
<evidence type="ECO:0000313" key="2">
    <source>
        <dbReference type="Proteomes" id="UP001501257"/>
    </source>
</evidence>
<proteinExistence type="predicted"/>
<reference evidence="2" key="1">
    <citation type="journal article" date="2019" name="Int. J. Syst. Evol. Microbiol.">
        <title>The Global Catalogue of Microorganisms (GCM) 10K type strain sequencing project: providing services to taxonomists for standard genome sequencing and annotation.</title>
        <authorList>
            <consortium name="The Broad Institute Genomics Platform"/>
            <consortium name="The Broad Institute Genome Sequencing Center for Infectious Disease"/>
            <person name="Wu L."/>
            <person name="Ma J."/>
        </authorList>
    </citation>
    <scope>NUCLEOTIDE SEQUENCE [LARGE SCALE GENOMIC DNA]</scope>
    <source>
        <strain evidence="2">JCM 18952</strain>
    </source>
</reference>
<accession>A0ABP9TNY7</accession>
<dbReference type="RefSeq" id="WP_345468832.1">
    <property type="nucleotide sequence ID" value="NZ_BAABLK010000069.1"/>
</dbReference>